<accession>A0AA40P4N3</accession>
<name>A0AA40P4N3_9PSED</name>
<dbReference type="EMBL" id="LJRO01000185">
    <property type="protein sequence ID" value="KPZ01212.1"/>
    <property type="molecule type" value="Genomic_DNA"/>
</dbReference>
<gene>
    <name evidence="1" type="ORF">ALO43_200087</name>
</gene>
<evidence type="ECO:0000313" key="2">
    <source>
        <dbReference type="Proteomes" id="UP000050523"/>
    </source>
</evidence>
<comment type="caution">
    <text evidence="1">The sequence shown here is derived from an EMBL/GenBank/DDBJ whole genome shotgun (WGS) entry which is preliminary data.</text>
</comment>
<sequence>MKDGNRWNLWRLWRQWKSTRKVKEFTRCATYREDLVLRPELLAELAESSRNDTQRSTRL</sequence>
<proteinExistence type="predicted"/>
<evidence type="ECO:0000313" key="1">
    <source>
        <dbReference type="EMBL" id="KPZ01212.1"/>
    </source>
</evidence>
<dbReference type="AlphaFoldDB" id="A0AA40P4N3"/>
<protein>
    <submittedName>
        <fullName evidence="1">Beta-lactamase</fullName>
    </submittedName>
</protein>
<dbReference type="Proteomes" id="UP000050523">
    <property type="component" value="Unassembled WGS sequence"/>
</dbReference>
<reference evidence="1 2" key="1">
    <citation type="submission" date="2015-09" db="EMBL/GenBank/DDBJ databases">
        <title>Genome announcement of multiple Pseudomonas syringae strains.</title>
        <authorList>
            <person name="Thakur S."/>
            <person name="Wang P.W."/>
            <person name="Gong Y."/>
            <person name="Weir B.S."/>
            <person name="Guttman D.S."/>
        </authorList>
    </citation>
    <scope>NUCLEOTIDE SEQUENCE [LARGE SCALE GENOMIC DNA]</scope>
    <source>
        <strain evidence="1 2">ICMP9151</strain>
    </source>
</reference>
<organism evidence="1 2">
    <name type="scientific">Pseudomonas tremae</name>
    <dbReference type="NCBI Taxonomy" id="200454"/>
    <lineage>
        <taxon>Bacteria</taxon>
        <taxon>Pseudomonadati</taxon>
        <taxon>Pseudomonadota</taxon>
        <taxon>Gammaproteobacteria</taxon>
        <taxon>Pseudomonadales</taxon>
        <taxon>Pseudomonadaceae</taxon>
        <taxon>Pseudomonas</taxon>
    </lineage>
</organism>